<name>A0A9W6B9X6_9CHLO</name>
<dbReference type="InterPro" id="IPR051681">
    <property type="entry name" value="Ser/Thr_Kinases-Pseudokinases"/>
</dbReference>
<dbReference type="AlphaFoldDB" id="A0A9W6B9X6"/>
<feature type="compositionally biased region" description="Low complexity" evidence="1">
    <location>
        <begin position="1056"/>
        <end position="1070"/>
    </location>
</feature>
<dbReference type="GO" id="GO:0005524">
    <property type="term" value="F:ATP binding"/>
    <property type="evidence" value="ECO:0007669"/>
    <property type="project" value="InterPro"/>
</dbReference>
<dbReference type="PROSITE" id="PS00108">
    <property type="entry name" value="PROTEIN_KINASE_ST"/>
    <property type="match status" value="1"/>
</dbReference>
<reference evidence="3 4" key="1">
    <citation type="journal article" date="2023" name="Commun. Biol.">
        <title>Reorganization of the ancestral sex-determining regions during the evolution of trioecy in Pleodorina starrii.</title>
        <authorList>
            <person name="Takahashi K."/>
            <person name="Suzuki S."/>
            <person name="Kawai-Toyooka H."/>
            <person name="Yamamoto K."/>
            <person name="Hamaji T."/>
            <person name="Ootsuki R."/>
            <person name="Yamaguchi H."/>
            <person name="Kawachi M."/>
            <person name="Higashiyama T."/>
            <person name="Nozaki H."/>
        </authorList>
    </citation>
    <scope>NUCLEOTIDE SEQUENCE [LARGE SCALE GENOMIC DNA]</scope>
    <source>
        <strain evidence="3 4">NIES-4479</strain>
    </source>
</reference>
<feature type="region of interest" description="Disordered" evidence="1">
    <location>
        <begin position="162"/>
        <end position="213"/>
    </location>
</feature>
<feature type="compositionally biased region" description="Low complexity" evidence="1">
    <location>
        <begin position="496"/>
        <end position="540"/>
    </location>
</feature>
<dbReference type="InterPro" id="IPR008271">
    <property type="entry name" value="Ser/Thr_kinase_AS"/>
</dbReference>
<feature type="compositionally biased region" description="Pro residues" evidence="1">
    <location>
        <begin position="347"/>
        <end position="367"/>
    </location>
</feature>
<dbReference type="Gene3D" id="1.10.510.10">
    <property type="entry name" value="Transferase(Phosphotransferase) domain 1"/>
    <property type="match status" value="2"/>
</dbReference>
<dbReference type="Pfam" id="PF00069">
    <property type="entry name" value="Pkinase"/>
    <property type="match status" value="1"/>
</dbReference>
<feature type="compositionally biased region" description="Acidic residues" evidence="1">
    <location>
        <begin position="486"/>
        <end position="495"/>
    </location>
</feature>
<evidence type="ECO:0000313" key="3">
    <source>
        <dbReference type="EMBL" id="GLC47885.1"/>
    </source>
</evidence>
<feature type="compositionally biased region" description="Polar residues" evidence="1">
    <location>
        <begin position="383"/>
        <end position="405"/>
    </location>
</feature>
<feature type="compositionally biased region" description="Low complexity" evidence="1">
    <location>
        <begin position="185"/>
        <end position="197"/>
    </location>
</feature>
<feature type="compositionally biased region" description="Polar residues" evidence="1">
    <location>
        <begin position="431"/>
        <end position="441"/>
    </location>
</feature>
<evidence type="ECO:0000313" key="4">
    <source>
        <dbReference type="Proteomes" id="UP001165080"/>
    </source>
</evidence>
<dbReference type="PROSITE" id="PS50011">
    <property type="entry name" value="PROTEIN_KINASE_DOM"/>
    <property type="match status" value="1"/>
</dbReference>
<dbReference type="SUPFAM" id="SSF56112">
    <property type="entry name" value="Protein kinase-like (PK-like)"/>
    <property type="match status" value="1"/>
</dbReference>
<evidence type="ECO:0000259" key="2">
    <source>
        <dbReference type="PROSITE" id="PS50011"/>
    </source>
</evidence>
<feature type="region of interest" description="Disordered" evidence="1">
    <location>
        <begin position="454"/>
        <end position="473"/>
    </location>
</feature>
<comment type="caution">
    <text evidence="3">The sequence shown here is derived from an EMBL/GenBank/DDBJ whole genome shotgun (WGS) entry which is preliminary data.</text>
</comment>
<dbReference type="Pfam" id="PF07714">
    <property type="entry name" value="PK_Tyr_Ser-Thr"/>
    <property type="match status" value="1"/>
</dbReference>
<keyword evidence="4" id="KW-1185">Reference proteome</keyword>
<dbReference type="Proteomes" id="UP001165080">
    <property type="component" value="Unassembled WGS sequence"/>
</dbReference>
<feature type="compositionally biased region" description="Low complexity" evidence="1">
    <location>
        <begin position="811"/>
        <end position="831"/>
    </location>
</feature>
<organism evidence="3 4">
    <name type="scientific">Pleodorina starrii</name>
    <dbReference type="NCBI Taxonomy" id="330485"/>
    <lineage>
        <taxon>Eukaryota</taxon>
        <taxon>Viridiplantae</taxon>
        <taxon>Chlorophyta</taxon>
        <taxon>core chlorophytes</taxon>
        <taxon>Chlorophyceae</taxon>
        <taxon>CS clade</taxon>
        <taxon>Chlamydomonadales</taxon>
        <taxon>Volvocaceae</taxon>
        <taxon>Pleodorina</taxon>
    </lineage>
</organism>
<proteinExistence type="predicted"/>
<feature type="compositionally biased region" description="Gly residues" evidence="1">
    <location>
        <begin position="198"/>
        <end position="213"/>
    </location>
</feature>
<dbReference type="PANTHER" id="PTHR44329">
    <property type="entry name" value="SERINE/THREONINE-PROTEIN KINASE TNNI3K-RELATED"/>
    <property type="match status" value="1"/>
</dbReference>
<feature type="region of interest" description="Disordered" evidence="1">
    <location>
        <begin position="483"/>
        <end position="561"/>
    </location>
</feature>
<feature type="region of interest" description="Disordered" evidence="1">
    <location>
        <begin position="1051"/>
        <end position="1141"/>
    </location>
</feature>
<feature type="compositionally biased region" description="Low complexity" evidence="1">
    <location>
        <begin position="454"/>
        <end position="467"/>
    </location>
</feature>
<feature type="region of interest" description="Disordered" evidence="1">
    <location>
        <begin position="344"/>
        <end position="441"/>
    </location>
</feature>
<dbReference type="InterPro" id="IPR011009">
    <property type="entry name" value="Kinase-like_dom_sf"/>
</dbReference>
<dbReference type="Gene3D" id="3.30.200.20">
    <property type="entry name" value="Phosphorylase Kinase, domain 1"/>
    <property type="match status" value="1"/>
</dbReference>
<feature type="compositionally biased region" description="Gly residues" evidence="1">
    <location>
        <begin position="167"/>
        <end position="184"/>
    </location>
</feature>
<dbReference type="InterPro" id="IPR000719">
    <property type="entry name" value="Prot_kinase_dom"/>
</dbReference>
<accession>A0A9W6B9X6</accession>
<dbReference type="PANTHER" id="PTHR44329:SF289">
    <property type="entry name" value="SERINE_THREONINE-PROTEIN KINASE VIK"/>
    <property type="match status" value="1"/>
</dbReference>
<dbReference type="SMART" id="SM00220">
    <property type="entry name" value="S_TKc"/>
    <property type="match status" value="1"/>
</dbReference>
<feature type="domain" description="Protein kinase" evidence="2">
    <location>
        <begin position="22"/>
        <end position="785"/>
    </location>
</feature>
<feature type="region of interest" description="Disordered" evidence="1">
    <location>
        <begin position="797"/>
        <end position="831"/>
    </location>
</feature>
<protein>
    <recommendedName>
        <fullName evidence="2">Protein kinase domain-containing protein</fullName>
    </recommendedName>
</protein>
<evidence type="ECO:0000256" key="1">
    <source>
        <dbReference type="SAM" id="MobiDB-lite"/>
    </source>
</evidence>
<sequence length="1149" mass="119182">MEFQVRTFVDFDHDATINPSTLSDFRYVSKGGFALVFVANLRRSNGVIQQVAIKVLKPDNHFRPANYSKFLQEVALQTALPHPFIVQALGFCSIPVSQLLAAAPPEVLVPNAAAEGGGGGGRKAAAAASASAQAWFSQQRLHKCWALVMELMPDGNMFDQVLTAARSGGGPGGPGTASRLGGGQQQQQTTAAAAAAAAGGGGSGGGPGPGPGLGGYSDAQALLWLIDVADAMTFLHSREQPLLIHRDLKLENVLLRRDADGLLRAKLSDFGLAAVVDAGGRKVPPPQILRAPGQSLQDVCAFTPLATTTTTTTAAKMTAATAPAKMMAAWAKWPLGLGRAAGVPANGVPPPPPLTPPAPPEVQPPSEPASVLHTAGKTPDRTLPSSQKRLNPNSEPNLNLASNPNPTQPNPFGHHYNFHHHQQQHQQHQQRLPQRAQSSSQVLVQATAVPVLAAPQGQGRAQGRRQGMTGDRRPWSAAQVHLQGLEEGEEEEEEAGAAAARRGLGQQMPAEQQQQAAAGSGSAVEQQQQQQQQQRMQQAPKGGGGGARRAGEQGASEGDFPSLVLQPQRSAISWTAAPRRGGGGGGGGAAAVGCGGRGDGADAGGMACVGPHGLQPAAMGRSQVQGGGAPLAGCRASSSRLSETGHAQVKMEQLTGLLRLGMGHRDYLPDMYQMNFKLTSQCGSVCYMAPEVARQLPYNQKADVFSFGCIMFEVMTRQLLSDSIPEGDMDAAVEYLSRVSWAGWRPDLPPSLPKELRLLISLCWHREPRLRPSFPTIATRLREVLLATAAVPSRASKSSLVAAAPPPPGPQLQQQQEQQQHQQRQQQQQRLVQLQQQQMRLHQHIQRLQLPVYWPGDSASTHQPMATQAHIMHGAANAARNGFEPSAFPAVGSGAPLTPAVSGGAHTAAATHTATAAAVAAAIAAATQTRQQLAAQHQHQQQQLQLQLQLQQLNACTARLGAAAAAHGGAAGALSSYTSKTGGDASPYTVYSAGSRLPSLVESAGTYTAATGGRISSPVLGTLGVPAPAGRGGLLLDAATMQPGRATATAILNSDGGCRSPVSSPVSPSGSRGGTRRLSGGQGLGLVSGPGQEARASGGTASKSEGSAGTASGASFRSPREQQLLAGAAEPSHPQAKGQEGCMSLCALM</sequence>
<gene>
    <name evidence="3" type="primary">PLEST000532</name>
    <name evidence="3" type="ORF">PLESTB_000036300</name>
</gene>
<feature type="compositionally biased region" description="Low complexity" evidence="1">
    <location>
        <begin position="1089"/>
        <end position="1115"/>
    </location>
</feature>
<dbReference type="GO" id="GO:0004674">
    <property type="term" value="F:protein serine/threonine kinase activity"/>
    <property type="evidence" value="ECO:0007669"/>
    <property type="project" value="TreeGrafter"/>
</dbReference>
<dbReference type="EMBL" id="BRXU01000001">
    <property type="protein sequence ID" value="GLC47885.1"/>
    <property type="molecule type" value="Genomic_DNA"/>
</dbReference>
<dbReference type="InterPro" id="IPR001245">
    <property type="entry name" value="Ser-Thr/Tyr_kinase_cat_dom"/>
</dbReference>